<name>A0A9J5VY81_SOLCO</name>
<proteinExistence type="predicted"/>
<gene>
    <name evidence="1" type="ORF">H5410_064846</name>
</gene>
<evidence type="ECO:0000313" key="2">
    <source>
        <dbReference type="Proteomes" id="UP000824120"/>
    </source>
</evidence>
<dbReference type="Proteomes" id="UP000824120">
    <property type="component" value="Unassembled WGS sequence"/>
</dbReference>
<evidence type="ECO:0000313" key="1">
    <source>
        <dbReference type="EMBL" id="KAG5568139.1"/>
    </source>
</evidence>
<accession>A0A9J5VY81</accession>
<protein>
    <submittedName>
        <fullName evidence="1">Uncharacterized protein</fullName>
    </submittedName>
</protein>
<dbReference type="EMBL" id="JACXVP010000227">
    <property type="protein sequence ID" value="KAG5568139.1"/>
    <property type="molecule type" value="Genomic_DNA"/>
</dbReference>
<dbReference type="AlphaFoldDB" id="A0A9J5VY81"/>
<sequence length="44" mass="5064">MVFKDGCRIGTYNCYENEKAQEKTLVCNLQDSSPLLCWDANKSF</sequence>
<comment type="caution">
    <text evidence="1">The sequence shown here is derived from an EMBL/GenBank/DDBJ whole genome shotgun (WGS) entry which is preliminary data.</text>
</comment>
<organism evidence="1 2">
    <name type="scientific">Solanum commersonii</name>
    <name type="common">Commerson's wild potato</name>
    <name type="synonym">Commerson's nightshade</name>
    <dbReference type="NCBI Taxonomy" id="4109"/>
    <lineage>
        <taxon>Eukaryota</taxon>
        <taxon>Viridiplantae</taxon>
        <taxon>Streptophyta</taxon>
        <taxon>Embryophyta</taxon>
        <taxon>Tracheophyta</taxon>
        <taxon>Spermatophyta</taxon>
        <taxon>Magnoliopsida</taxon>
        <taxon>eudicotyledons</taxon>
        <taxon>Gunneridae</taxon>
        <taxon>Pentapetalae</taxon>
        <taxon>asterids</taxon>
        <taxon>lamiids</taxon>
        <taxon>Solanales</taxon>
        <taxon>Solanaceae</taxon>
        <taxon>Solanoideae</taxon>
        <taxon>Solaneae</taxon>
        <taxon>Solanum</taxon>
    </lineage>
</organism>
<reference evidence="1" key="1">
    <citation type="submission" date="2020-09" db="EMBL/GenBank/DDBJ databases">
        <title>De no assembly of potato wild relative species, Solanum commersonii.</title>
        <authorList>
            <person name="Cho K."/>
        </authorList>
    </citation>
    <scope>NUCLEOTIDE SEQUENCE</scope>
    <source>
        <strain evidence="1">LZ3.2</strain>
        <tissue evidence="1">Leaf</tissue>
    </source>
</reference>
<keyword evidence="2" id="KW-1185">Reference proteome</keyword>